<reference evidence="5 6" key="1">
    <citation type="submission" date="2018-10" db="EMBL/GenBank/DDBJ databases">
        <authorList>
            <person name="Ekblom R."/>
            <person name="Jareborg N."/>
        </authorList>
    </citation>
    <scope>NUCLEOTIDE SEQUENCE [LARGE SCALE GENOMIC DNA]</scope>
    <source>
        <tissue evidence="5">Muscle</tissue>
    </source>
</reference>
<dbReference type="GO" id="GO:0010916">
    <property type="term" value="P:negative regulation of very-low-density lipoprotein particle clearance"/>
    <property type="evidence" value="ECO:0007669"/>
    <property type="project" value="TreeGrafter"/>
</dbReference>
<dbReference type="InterPro" id="IPR036744">
    <property type="entry name" value="RAP_sf"/>
</dbReference>
<dbReference type="Proteomes" id="UP000269945">
    <property type="component" value="Unassembled WGS sequence"/>
</dbReference>
<dbReference type="InterPro" id="IPR037999">
    <property type="entry name" value="RAP_D3"/>
</dbReference>
<name>A0A9X9Q419_GULGU</name>
<dbReference type="PANTHER" id="PTHR16560">
    <property type="entry name" value="ALPHA-2-MACROGLOBULIN RECEPTOR-ASSOCIATED PROTEIN"/>
    <property type="match status" value="1"/>
</dbReference>
<feature type="domain" description="Alpha-2-macroglobulin RAP C-terminal" evidence="4">
    <location>
        <begin position="249"/>
        <end position="441"/>
    </location>
</feature>
<dbReference type="PANTHER" id="PTHR16560:SF2">
    <property type="entry name" value="ALPHA-2-MACROGLOBULIN RECEPTOR-ASSOCIATED PROTEIN"/>
    <property type="match status" value="1"/>
</dbReference>
<feature type="coiled-coil region" evidence="1">
    <location>
        <begin position="370"/>
        <end position="397"/>
    </location>
</feature>
<gene>
    <name evidence="5" type="ORF">BN2614_LOCUS2</name>
</gene>
<feature type="compositionally biased region" description="Basic and acidic residues" evidence="2">
    <location>
        <begin position="133"/>
        <end position="148"/>
    </location>
</feature>
<evidence type="ECO:0000313" key="6">
    <source>
        <dbReference type="Proteomes" id="UP000269945"/>
    </source>
</evidence>
<evidence type="ECO:0000259" key="4">
    <source>
        <dbReference type="Pfam" id="PF06401"/>
    </source>
</evidence>
<feature type="compositionally biased region" description="Low complexity" evidence="2">
    <location>
        <begin position="29"/>
        <end position="40"/>
    </location>
</feature>
<dbReference type="GO" id="GO:0005801">
    <property type="term" value="C:cis-Golgi network"/>
    <property type="evidence" value="ECO:0007669"/>
    <property type="project" value="TreeGrafter"/>
</dbReference>
<dbReference type="Pfam" id="PF06401">
    <property type="entry name" value="Alpha-2-MRAP_C"/>
    <property type="match status" value="1"/>
</dbReference>
<dbReference type="EMBL" id="CYRY02032337">
    <property type="protein sequence ID" value="VCX10109.1"/>
    <property type="molecule type" value="Genomic_DNA"/>
</dbReference>
<dbReference type="InterPro" id="IPR038001">
    <property type="entry name" value="RAP_D2"/>
</dbReference>
<evidence type="ECO:0000256" key="1">
    <source>
        <dbReference type="SAM" id="Coils"/>
    </source>
</evidence>
<dbReference type="GO" id="GO:0070326">
    <property type="term" value="F:very-low-density lipoprotein particle receptor binding"/>
    <property type="evidence" value="ECO:0007669"/>
    <property type="project" value="TreeGrafter"/>
</dbReference>
<evidence type="ECO:0000256" key="2">
    <source>
        <dbReference type="SAM" id="MobiDB-lite"/>
    </source>
</evidence>
<keyword evidence="6" id="KW-1185">Reference proteome</keyword>
<comment type="caution">
    <text evidence="5">The sequence shown here is derived from an EMBL/GenBank/DDBJ whole genome shotgun (WGS) entry which is preliminary data.</text>
</comment>
<dbReference type="GO" id="GO:0050750">
    <property type="term" value="F:low-density lipoprotein particle receptor binding"/>
    <property type="evidence" value="ECO:0007669"/>
    <property type="project" value="InterPro"/>
</dbReference>
<dbReference type="GO" id="GO:0005768">
    <property type="term" value="C:endosome"/>
    <property type="evidence" value="ECO:0007669"/>
    <property type="project" value="TreeGrafter"/>
</dbReference>
<dbReference type="GO" id="GO:0008201">
    <property type="term" value="F:heparin binding"/>
    <property type="evidence" value="ECO:0007669"/>
    <property type="project" value="InterPro"/>
</dbReference>
<dbReference type="GO" id="GO:0005793">
    <property type="term" value="C:endoplasmic reticulum-Golgi intermediate compartment"/>
    <property type="evidence" value="ECO:0007669"/>
    <property type="project" value="TreeGrafter"/>
</dbReference>
<evidence type="ECO:0000313" key="5">
    <source>
        <dbReference type="EMBL" id="VCX10109.1"/>
    </source>
</evidence>
<dbReference type="GO" id="GO:0002091">
    <property type="term" value="P:negative regulation of receptor internalization"/>
    <property type="evidence" value="ECO:0007669"/>
    <property type="project" value="TreeGrafter"/>
</dbReference>
<dbReference type="InterPro" id="IPR038003">
    <property type="entry name" value="A2-macroglobuin_RAP"/>
</dbReference>
<dbReference type="CDD" id="cd14808">
    <property type="entry name" value="RAP_D3"/>
    <property type="match status" value="1"/>
</dbReference>
<dbReference type="GO" id="GO:0048019">
    <property type="term" value="F:receptor antagonist activity"/>
    <property type="evidence" value="ECO:0007669"/>
    <property type="project" value="InterPro"/>
</dbReference>
<dbReference type="Gene3D" id="1.20.81.10">
    <property type="entry name" value="RAP domain"/>
    <property type="match status" value="3"/>
</dbReference>
<accession>A0A9X9Q419</accession>
<dbReference type="CDD" id="cd14807">
    <property type="entry name" value="RAP_D2"/>
    <property type="match status" value="1"/>
</dbReference>
<dbReference type="GO" id="GO:0048237">
    <property type="term" value="C:rough endoplasmic reticulum lumen"/>
    <property type="evidence" value="ECO:0007669"/>
    <property type="project" value="TreeGrafter"/>
</dbReference>
<evidence type="ECO:0000259" key="3">
    <source>
        <dbReference type="Pfam" id="PF06400"/>
    </source>
</evidence>
<protein>
    <recommendedName>
        <fullName evidence="7">LDL receptor related protein associated protein 1</fullName>
    </recommendedName>
</protein>
<dbReference type="GO" id="GO:0005886">
    <property type="term" value="C:plasma membrane"/>
    <property type="evidence" value="ECO:0007669"/>
    <property type="project" value="TreeGrafter"/>
</dbReference>
<dbReference type="SUPFAM" id="SSF47045">
    <property type="entry name" value="RAP domain-like"/>
    <property type="match status" value="3"/>
</dbReference>
<feature type="region of interest" description="Disordered" evidence="2">
    <location>
        <begin position="129"/>
        <end position="154"/>
    </location>
</feature>
<dbReference type="AlphaFoldDB" id="A0A9X9Q419"/>
<dbReference type="InterPro" id="IPR009066">
    <property type="entry name" value="MG_RAP_rcpt_1"/>
</dbReference>
<keyword evidence="1" id="KW-0175">Coiled coil</keyword>
<evidence type="ECO:0008006" key="7">
    <source>
        <dbReference type="Google" id="ProtNLM"/>
    </source>
</evidence>
<feature type="domain" description="Alpha-2-macroglobulin receptor-associated protein" evidence="3">
    <location>
        <begin position="116"/>
        <end position="232"/>
    </location>
</feature>
<feature type="region of interest" description="Disordered" evidence="2">
    <location>
        <begin position="1"/>
        <end position="101"/>
    </location>
</feature>
<proteinExistence type="predicted"/>
<sequence>VLSSPILGPQRPSYPKASLPGTTHHPARPFRSLLPGLRGPRSPPAASLGRPARRGTTTPRRPRGEAGPTRGGAGPLRPEARGLGGRRRKMATPRLGAGPRGLPQPQLLVLLLLLLVLLLLLGPWPAAGHGGKYSREKNEPELPPKREPPNSLGGEFRMEKLNQLWEKAQRLQLSPVKLSELHADLKMQERDEFAWKKLKAEGLDEDGEKQAKLTRNLSVILAKYGLDGRKDTRAVSSNSLSDPAEEDSLEDPRLEKLWHKAKTSGKFSSEELAKLWREFQHHKEKVREYNVLLETLSRTEEIQENVISPLDVSRVKEDMLHSKHAELKDRLRGINQAYDRLRKVSHQGYGTETEFEEPRVIDLWDLAKSSNFTEKELESFREELKHFEAKIEKHNHYQKQLEISHQKLKHVESFGDPEHVSRNKEKYAMLEEKTKELGYKVCAPWGVPWPRRCADPSPAGGRWSCRAVGHLCPWLVPLAW</sequence>
<dbReference type="InterPro" id="IPR010483">
    <property type="entry name" value="Alpha_2_MRAP_C"/>
</dbReference>
<dbReference type="GO" id="GO:0035473">
    <property type="term" value="F:lipase binding"/>
    <property type="evidence" value="ECO:0007669"/>
    <property type="project" value="TreeGrafter"/>
</dbReference>
<feature type="non-terminal residue" evidence="5">
    <location>
        <position position="480"/>
    </location>
</feature>
<organism evidence="5 6">
    <name type="scientific">Gulo gulo</name>
    <name type="common">Wolverine</name>
    <name type="synonym">Gluton</name>
    <dbReference type="NCBI Taxonomy" id="48420"/>
    <lineage>
        <taxon>Eukaryota</taxon>
        <taxon>Metazoa</taxon>
        <taxon>Chordata</taxon>
        <taxon>Craniata</taxon>
        <taxon>Vertebrata</taxon>
        <taxon>Euteleostomi</taxon>
        <taxon>Mammalia</taxon>
        <taxon>Eutheria</taxon>
        <taxon>Laurasiatheria</taxon>
        <taxon>Carnivora</taxon>
        <taxon>Caniformia</taxon>
        <taxon>Musteloidea</taxon>
        <taxon>Mustelidae</taxon>
        <taxon>Guloninae</taxon>
        <taxon>Gulo</taxon>
    </lineage>
</organism>
<dbReference type="Pfam" id="PF06400">
    <property type="entry name" value="Alpha-2-MRAP_N"/>
    <property type="match status" value="1"/>
</dbReference>
<dbReference type="CDD" id="cd14806">
    <property type="entry name" value="RAP_D1"/>
    <property type="match status" value="1"/>
</dbReference>